<name>R0LRA3_ANAPL</name>
<sequence>MHISLAPVTLHQPYACSSKNLSIQGLGFCFLIKSWSSVFQGEAKTLSATACHGHPVTAGSLRAHQAGGQAQRPPQQVTDSNGTARTEEAHLPTKLSSRLGLQVHTAVFWAGFLLVPQQAVAGQPPLIQQHRAHHITQRVHGHVGHSHTLNNGFLVDKLGLETSIWDLHAHTLCVCRRKMGEKESEAAEEEGGARDCLLSVTIVYLQATSSVSKAVLETSLAVIKSALSAKPFGIPSVHEEWLCQAKFLNRSAEKLAITNKIANIVKGSQPFRAKFCISAASSFRKGSESPQSNYAGIHQRSHLAGSSKHTAMPCCSGADGLGLGEMRGSPDGSELQTQHPRIHGHGDLQPLSPRAAGTRILHLSSYPLFIS</sequence>
<evidence type="ECO:0000256" key="1">
    <source>
        <dbReference type="SAM" id="MobiDB-lite"/>
    </source>
</evidence>
<dbReference type="Proteomes" id="UP000296049">
    <property type="component" value="Unassembled WGS sequence"/>
</dbReference>
<reference evidence="3" key="1">
    <citation type="journal article" date="2013" name="Nat. Genet.">
        <title>The duck genome and transcriptome provide insight into an avian influenza virus reservoir species.</title>
        <authorList>
            <person name="Huang Y."/>
            <person name="Li Y."/>
            <person name="Burt D.W."/>
            <person name="Chen H."/>
            <person name="Zhang Y."/>
            <person name="Qian W."/>
            <person name="Kim H."/>
            <person name="Gan S."/>
            <person name="Zhao Y."/>
            <person name="Li J."/>
            <person name="Yi K."/>
            <person name="Feng H."/>
            <person name="Zhu P."/>
            <person name="Li B."/>
            <person name="Liu Q."/>
            <person name="Fairley S."/>
            <person name="Magor K.E."/>
            <person name="Du Z."/>
            <person name="Hu X."/>
            <person name="Goodman L."/>
            <person name="Tafer H."/>
            <person name="Vignal A."/>
            <person name="Lee T."/>
            <person name="Kim K.W."/>
            <person name="Sheng Z."/>
            <person name="An Y."/>
            <person name="Searle S."/>
            <person name="Herrero J."/>
            <person name="Groenen M.A."/>
            <person name="Crooijmans R.P."/>
            <person name="Faraut T."/>
            <person name="Cai Q."/>
            <person name="Webster R.G."/>
            <person name="Aldridge J.R."/>
            <person name="Warren W.C."/>
            <person name="Bartschat S."/>
            <person name="Kehr S."/>
            <person name="Marz M."/>
            <person name="Stadler P.F."/>
            <person name="Smith J."/>
            <person name="Kraus R.H."/>
            <person name="Zhao Y."/>
            <person name="Ren L."/>
            <person name="Fei J."/>
            <person name="Morisson M."/>
            <person name="Kaiser P."/>
            <person name="Griffin D.K."/>
            <person name="Rao M."/>
            <person name="Pitel F."/>
            <person name="Wang J."/>
            <person name="Li N."/>
        </authorList>
    </citation>
    <scope>NUCLEOTIDE SEQUENCE [LARGE SCALE GENOMIC DNA]</scope>
</reference>
<feature type="compositionally biased region" description="Low complexity" evidence="1">
    <location>
        <begin position="63"/>
        <end position="76"/>
    </location>
</feature>
<evidence type="ECO:0000313" key="3">
    <source>
        <dbReference type="Proteomes" id="UP000296049"/>
    </source>
</evidence>
<protein>
    <submittedName>
        <fullName evidence="2">Uncharacterized protein</fullName>
    </submittedName>
</protein>
<organism evidence="2 3">
    <name type="scientific">Anas platyrhynchos</name>
    <name type="common">Mallard</name>
    <name type="synonym">Anas boschas</name>
    <dbReference type="NCBI Taxonomy" id="8839"/>
    <lineage>
        <taxon>Eukaryota</taxon>
        <taxon>Metazoa</taxon>
        <taxon>Chordata</taxon>
        <taxon>Craniata</taxon>
        <taxon>Vertebrata</taxon>
        <taxon>Euteleostomi</taxon>
        <taxon>Archelosauria</taxon>
        <taxon>Archosauria</taxon>
        <taxon>Dinosauria</taxon>
        <taxon>Saurischia</taxon>
        <taxon>Theropoda</taxon>
        <taxon>Coelurosauria</taxon>
        <taxon>Aves</taxon>
        <taxon>Neognathae</taxon>
        <taxon>Galloanserae</taxon>
        <taxon>Anseriformes</taxon>
        <taxon>Anatidae</taxon>
        <taxon>Anatinae</taxon>
        <taxon>Anas</taxon>
    </lineage>
</organism>
<keyword evidence="3" id="KW-1185">Reference proteome</keyword>
<proteinExistence type="predicted"/>
<feature type="region of interest" description="Disordered" evidence="1">
    <location>
        <begin position="63"/>
        <end position="85"/>
    </location>
</feature>
<dbReference type="EMBL" id="KB742462">
    <property type="protein sequence ID" value="EOB08254.1"/>
    <property type="molecule type" value="Genomic_DNA"/>
</dbReference>
<accession>R0LRA3</accession>
<dbReference type="AlphaFoldDB" id="R0LRA3"/>
<feature type="region of interest" description="Disordered" evidence="1">
    <location>
        <begin position="323"/>
        <end position="347"/>
    </location>
</feature>
<evidence type="ECO:0000313" key="2">
    <source>
        <dbReference type="EMBL" id="EOB08254.1"/>
    </source>
</evidence>
<gene>
    <name evidence="2" type="ORF">Anapl_10152</name>
</gene>